<dbReference type="InterPro" id="IPR004358">
    <property type="entry name" value="Sig_transdc_His_kin-like_C"/>
</dbReference>
<evidence type="ECO:0000256" key="5">
    <source>
        <dbReference type="ARBA" id="ARBA00022679"/>
    </source>
</evidence>
<evidence type="ECO:0000256" key="2">
    <source>
        <dbReference type="ARBA" id="ARBA00004370"/>
    </source>
</evidence>
<dbReference type="OrthoDB" id="9121563at2"/>
<dbReference type="AlphaFoldDB" id="N6YZ22"/>
<name>N6YZ22_THAL4</name>
<keyword evidence="7 14" id="KW-0418">Kinase</keyword>
<comment type="subcellular location">
    <subcellularLocation>
        <location evidence="2">Membrane</location>
    </subcellularLocation>
</comment>
<dbReference type="STRING" id="1123367.GCA_000621305_01505"/>
<dbReference type="SUPFAM" id="SSF55874">
    <property type="entry name" value="ATPase domain of HSP90 chaperone/DNA topoisomerase II/histidine kinase"/>
    <property type="match status" value="1"/>
</dbReference>
<dbReference type="InterPro" id="IPR003594">
    <property type="entry name" value="HATPase_dom"/>
</dbReference>
<dbReference type="GO" id="GO:0000155">
    <property type="term" value="F:phosphorelay sensor kinase activity"/>
    <property type="evidence" value="ECO:0007669"/>
    <property type="project" value="InterPro"/>
</dbReference>
<evidence type="ECO:0000256" key="1">
    <source>
        <dbReference type="ARBA" id="ARBA00000085"/>
    </source>
</evidence>
<dbReference type="InterPro" id="IPR005467">
    <property type="entry name" value="His_kinase_dom"/>
</dbReference>
<evidence type="ECO:0000256" key="9">
    <source>
        <dbReference type="ARBA" id="ARBA00023012"/>
    </source>
</evidence>
<dbReference type="Pfam" id="PF02518">
    <property type="entry name" value="HATPase_c"/>
    <property type="match status" value="1"/>
</dbReference>
<evidence type="ECO:0000256" key="3">
    <source>
        <dbReference type="ARBA" id="ARBA00012438"/>
    </source>
</evidence>
<sequence>MSWAEADVPEQPASALDKLRTQAGQVAAGLLHAWPSFVRGDAPLRASDTAYAPPDSNPRRTAHMLLRTTHFRQASCFAYLFLLVTLGSIIWGAALLEDVLTSHVEDMVMAEIRAHPLLDGHGNAERLAFTLHEREAAVQRQERAAALQTADGRTVFGTAELLSPAMCPADVPPCTGWLRARLGSTDSVHEWLGLAYALPDGGRYVVAYDILPMLDRIYPVPLAAGVSVFLVLLVSLLAGLYFSLDKIRRIDRIRQAMGHFARGDMEARVPVRGDRDEFDHLASDINRELARISRLVEEVRNATNHIAHELRTPLARLQQRLSNASQTVGGDSTVCRELELAEEEAQRIQYLFRSVMRISEIETGRCQHQPRRFAATIVLAELQDYYGVLADERGLLLRTDCEKNCMVFGDRDLLFQALVNLVDNAIKYAPPDSTVTLLAHTKDGCSSFCVADEGPGIDAALRAQAVKRFQRLTRDRSIPGHGLGLALVQAVADLHGGSLTLGDNDLPGGGAERGRGLKTVLSIPHPGVAASIGMNSSQS</sequence>
<dbReference type="GO" id="GO:0005886">
    <property type="term" value="C:plasma membrane"/>
    <property type="evidence" value="ECO:0007669"/>
    <property type="project" value="TreeGrafter"/>
</dbReference>
<proteinExistence type="predicted"/>
<comment type="caution">
    <text evidence="14">The sequence shown here is derived from an EMBL/GenBank/DDBJ whole genome shotgun (WGS) entry which is preliminary data.</text>
</comment>
<dbReference type="InterPro" id="IPR036890">
    <property type="entry name" value="HATPase_C_sf"/>
</dbReference>
<dbReference type="SMART" id="SM00388">
    <property type="entry name" value="HisKA"/>
    <property type="match status" value="1"/>
</dbReference>
<dbReference type="SMART" id="SM00387">
    <property type="entry name" value="HATPase_c"/>
    <property type="match status" value="1"/>
</dbReference>
<dbReference type="SUPFAM" id="SSF47384">
    <property type="entry name" value="Homodimeric domain of signal transducing histidine kinase"/>
    <property type="match status" value="1"/>
</dbReference>
<evidence type="ECO:0000313" key="15">
    <source>
        <dbReference type="Proteomes" id="UP000013232"/>
    </source>
</evidence>
<evidence type="ECO:0000259" key="12">
    <source>
        <dbReference type="PROSITE" id="PS50109"/>
    </source>
</evidence>
<dbReference type="eggNOG" id="COG2205">
    <property type="taxonomic scope" value="Bacteria"/>
</dbReference>
<feature type="transmembrane region" description="Helical" evidence="11">
    <location>
        <begin position="76"/>
        <end position="96"/>
    </location>
</feature>
<protein>
    <recommendedName>
        <fullName evidence="3">histidine kinase</fullName>
        <ecNumber evidence="3">2.7.13.3</ecNumber>
    </recommendedName>
</protein>
<dbReference type="EMBL" id="AMXE01000035">
    <property type="protein sequence ID" value="ENO87642.1"/>
    <property type="molecule type" value="Genomic_DNA"/>
</dbReference>
<keyword evidence="5" id="KW-0808">Transferase</keyword>
<dbReference type="InterPro" id="IPR036097">
    <property type="entry name" value="HisK_dim/P_sf"/>
</dbReference>
<dbReference type="Proteomes" id="UP000013232">
    <property type="component" value="Unassembled WGS sequence"/>
</dbReference>
<dbReference type="CDD" id="cd06225">
    <property type="entry name" value="HAMP"/>
    <property type="match status" value="1"/>
</dbReference>
<feature type="domain" description="HAMP" evidence="13">
    <location>
        <begin position="247"/>
        <end position="297"/>
    </location>
</feature>
<dbReference type="PROSITE" id="PS50109">
    <property type="entry name" value="HIS_KIN"/>
    <property type="match status" value="1"/>
</dbReference>
<dbReference type="InterPro" id="IPR050428">
    <property type="entry name" value="TCS_sensor_his_kinase"/>
</dbReference>
<evidence type="ECO:0000256" key="10">
    <source>
        <dbReference type="ARBA" id="ARBA00023136"/>
    </source>
</evidence>
<feature type="domain" description="Histidine kinase" evidence="12">
    <location>
        <begin position="305"/>
        <end position="527"/>
    </location>
</feature>
<dbReference type="Pfam" id="PF00672">
    <property type="entry name" value="HAMP"/>
    <property type="match status" value="1"/>
</dbReference>
<dbReference type="RefSeq" id="WP_004338198.1">
    <property type="nucleotide sequence ID" value="NZ_AMXE01000035.1"/>
</dbReference>
<dbReference type="EC" id="2.7.13.3" evidence="3"/>
<gene>
    <name evidence="14" type="ORF">C666_10470</name>
</gene>
<reference evidence="14 15" key="1">
    <citation type="submission" date="2012-09" db="EMBL/GenBank/DDBJ databases">
        <title>Draft Genome Sequences of 6 Strains from Genus Thauera.</title>
        <authorList>
            <person name="Liu B."/>
            <person name="Shapleigh J.P."/>
            <person name="Frostegard A.H."/>
        </authorList>
    </citation>
    <scope>NUCLEOTIDE SEQUENCE [LARGE SCALE GENOMIC DNA]</scope>
    <source>
        <strain evidence="15">47Lol / DSM 12138</strain>
    </source>
</reference>
<dbReference type="InterPro" id="IPR003661">
    <property type="entry name" value="HisK_dim/P_dom"/>
</dbReference>
<dbReference type="Gene3D" id="6.10.340.10">
    <property type="match status" value="1"/>
</dbReference>
<organism evidence="14 15">
    <name type="scientific">Thauera linaloolentis (strain DSM 12138 / JCM 21573 / CCUG 41526 / CIP 105981 / IAM 15112 / NBRC 102519 / 47Lol)</name>
    <dbReference type="NCBI Taxonomy" id="1123367"/>
    <lineage>
        <taxon>Bacteria</taxon>
        <taxon>Pseudomonadati</taxon>
        <taxon>Pseudomonadota</taxon>
        <taxon>Betaproteobacteria</taxon>
        <taxon>Rhodocyclales</taxon>
        <taxon>Zoogloeaceae</taxon>
        <taxon>Thauera</taxon>
    </lineage>
</organism>
<evidence type="ECO:0000256" key="4">
    <source>
        <dbReference type="ARBA" id="ARBA00022553"/>
    </source>
</evidence>
<evidence type="ECO:0000256" key="11">
    <source>
        <dbReference type="SAM" id="Phobius"/>
    </source>
</evidence>
<dbReference type="Gene3D" id="1.10.287.130">
    <property type="match status" value="1"/>
</dbReference>
<evidence type="ECO:0000256" key="7">
    <source>
        <dbReference type="ARBA" id="ARBA00022777"/>
    </source>
</evidence>
<dbReference type="PANTHER" id="PTHR45436:SF8">
    <property type="entry name" value="HISTIDINE KINASE"/>
    <property type="match status" value="1"/>
</dbReference>
<accession>N6YZ22</accession>
<keyword evidence="15" id="KW-1185">Reference proteome</keyword>
<dbReference type="Pfam" id="PF00512">
    <property type="entry name" value="HisKA"/>
    <property type="match status" value="1"/>
</dbReference>
<keyword evidence="10 11" id="KW-0472">Membrane</keyword>
<dbReference type="PANTHER" id="PTHR45436">
    <property type="entry name" value="SENSOR HISTIDINE KINASE YKOH"/>
    <property type="match status" value="1"/>
</dbReference>
<evidence type="ECO:0000256" key="6">
    <source>
        <dbReference type="ARBA" id="ARBA00022692"/>
    </source>
</evidence>
<feature type="transmembrane region" description="Helical" evidence="11">
    <location>
        <begin position="222"/>
        <end position="244"/>
    </location>
</feature>
<keyword evidence="9" id="KW-0902">Two-component regulatory system</keyword>
<dbReference type="CDD" id="cd00075">
    <property type="entry name" value="HATPase"/>
    <property type="match status" value="1"/>
</dbReference>
<dbReference type="PRINTS" id="PR00344">
    <property type="entry name" value="BCTRLSENSOR"/>
</dbReference>
<evidence type="ECO:0000256" key="8">
    <source>
        <dbReference type="ARBA" id="ARBA00022989"/>
    </source>
</evidence>
<comment type="catalytic activity">
    <reaction evidence="1">
        <text>ATP + protein L-histidine = ADP + protein N-phospho-L-histidine.</text>
        <dbReference type="EC" id="2.7.13.3"/>
    </reaction>
</comment>
<dbReference type="Gene3D" id="3.30.565.10">
    <property type="entry name" value="Histidine kinase-like ATPase, C-terminal domain"/>
    <property type="match status" value="1"/>
</dbReference>
<dbReference type="SUPFAM" id="SSF158472">
    <property type="entry name" value="HAMP domain-like"/>
    <property type="match status" value="1"/>
</dbReference>
<keyword evidence="4" id="KW-0597">Phosphoprotein</keyword>
<dbReference type="InterPro" id="IPR003660">
    <property type="entry name" value="HAMP_dom"/>
</dbReference>
<keyword evidence="8 11" id="KW-1133">Transmembrane helix</keyword>
<evidence type="ECO:0000259" key="13">
    <source>
        <dbReference type="PROSITE" id="PS50885"/>
    </source>
</evidence>
<dbReference type="PROSITE" id="PS50885">
    <property type="entry name" value="HAMP"/>
    <property type="match status" value="1"/>
</dbReference>
<dbReference type="SMART" id="SM00304">
    <property type="entry name" value="HAMP"/>
    <property type="match status" value="1"/>
</dbReference>
<evidence type="ECO:0000313" key="14">
    <source>
        <dbReference type="EMBL" id="ENO87642.1"/>
    </source>
</evidence>
<keyword evidence="6 11" id="KW-0812">Transmembrane</keyword>